<evidence type="ECO:0000313" key="2">
    <source>
        <dbReference type="EMBL" id="KZL86485.1"/>
    </source>
</evidence>
<proteinExistence type="predicted"/>
<reference evidence="2 3" key="1">
    <citation type="submission" date="2015-06" db="EMBL/GenBank/DDBJ databases">
        <title>Survival trade-offs in plant roots during colonization by closely related pathogenic and mutualistic fungi.</title>
        <authorList>
            <person name="Hacquard S."/>
            <person name="Kracher B."/>
            <person name="Hiruma K."/>
            <person name="Weinman A."/>
            <person name="Muench P."/>
            <person name="Garrido Oter R."/>
            <person name="Ver Loren van Themaat E."/>
            <person name="Dallerey J.-F."/>
            <person name="Damm U."/>
            <person name="Henrissat B."/>
            <person name="Lespinet O."/>
            <person name="Thon M."/>
            <person name="Kemen E."/>
            <person name="McHardy A.C."/>
            <person name="Schulze-Lefert P."/>
            <person name="O'Connell R.J."/>
        </authorList>
    </citation>
    <scope>NUCLEOTIDE SEQUENCE [LARGE SCALE GENOMIC DNA]</scope>
    <source>
        <strain evidence="2 3">MAFF 238704</strain>
    </source>
</reference>
<dbReference type="Gene3D" id="3.30.70.100">
    <property type="match status" value="1"/>
</dbReference>
<protein>
    <submittedName>
        <fullName evidence="2">Antibiotic biosynthesis monooxygenase protein</fullName>
    </submittedName>
</protein>
<evidence type="ECO:0000259" key="1">
    <source>
        <dbReference type="Pfam" id="PF03992"/>
    </source>
</evidence>
<dbReference type="EMBL" id="LFIW01000420">
    <property type="protein sequence ID" value="KZL86485.1"/>
    <property type="molecule type" value="Genomic_DNA"/>
</dbReference>
<keyword evidence="3" id="KW-1185">Reference proteome</keyword>
<organism evidence="2 3">
    <name type="scientific">Colletotrichum incanum</name>
    <name type="common">Soybean anthracnose fungus</name>
    <dbReference type="NCBI Taxonomy" id="1573173"/>
    <lineage>
        <taxon>Eukaryota</taxon>
        <taxon>Fungi</taxon>
        <taxon>Dikarya</taxon>
        <taxon>Ascomycota</taxon>
        <taxon>Pezizomycotina</taxon>
        <taxon>Sordariomycetes</taxon>
        <taxon>Hypocreomycetidae</taxon>
        <taxon>Glomerellales</taxon>
        <taxon>Glomerellaceae</taxon>
        <taxon>Colletotrichum</taxon>
        <taxon>Colletotrichum spaethianum species complex</taxon>
    </lineage>
</organism>
<dbReference type="SUPFAM" id="SSF54909">
    <property type="entry name" value="Dimeric alpha+beta barrel"/>
    <property type="match status" value="1"/>
</dbReference>
<sequence length="278" mass="30588">MRDDRKETWRLFLVALAVRQDRQKGKVLSVETSQLGRGSESGCSTNEFIINLSQWRRTLPGVWFGLTIEDGGFVALGSATEPKATNSVKLPPSSPIWEMSKGRVPQVCVSPRPRREEPVCWVASEGRTPDEAPRWLRMFQNWGGEAKDYACGRPSKTGGGGKPAWNAVKPVFSPTLGKAQNPVGYGAYVGIVSSTTVPTPAILYSKANEPGTLRYEVHRGFKDENGDLEEFVARETYVNEEARNQHMGGPDVLALVEAIESGELIESLKVVNRKPDAE</sequence>
<evidence type="ECO:0000313" key="3">
    <source>
        <dbReference type="Proteomes" id="UP000076584"/>
    </source>
</evidence>
<feature type="domain" description="ABM" evidence="1">
    <location>
        <begin position="205"/>
        <end position="257"/>
    </location>
</feature>
<dbReference type="InterPro" id="IPR011008">
    <property type="entry name" value="Dimeric_a/b-barrel"/>
</dbReference>
<dbReference type="STRING" id="1573173.A0A162NZC1"/>
<dbReference type="GO" id="GO:0004497">
    <property type="term" value="F:monooxygenase activity"/>
    <property type="evidence" value="ECO:0007669"/>
    <property type="project" value="UniProtKB-KW"/>
</dbReference>
<dbReference type="InterPro" id="IPR007138">
    <property type="entry name" value="ABM_dom"/>
</dbReference>
<keyword evidence="2" id="KW-0560">Oxidoreductase</keyword>
<name>A0A162NZC1_COLIC</name>
<accession>A0A162NZC1</accession>
<dbReference type="Pfam" id="PF03992">
    <property type="entry name" value="ABM"/>
    <property type="match status" value="1"/>
</dbReference>
<gene>
    <name evidence="2" type="ORF">CI238_02613</name>
</gene>
<comment type="caution">
    <text evidence="2">The sequence shown here is derived from an EMBL/GenBank/DDBJ whole genome shotgun (WGS) entry which is preliminary data.</text>
</comment>
<dbReference type="AlphaFoldDB" id="A0A162NZC1"/>
<dbReference type="Proteomes" id="UP000076584">
    <property type="component" value="Unassembled WGS sequence"/>
</dbReference>
<keyword evidence="2" id="KW-0503">Monooxygenase</keyword>